<evidence type="ECO:0000259" key="1">
    <source>
        <dbReference type="Pfam" id="PF25368"/>
    </source>
</evidence>
<proteinExistence type="predicted"/>
<name>A0A8S9IEV8_BRACR</name>
<dbReference type="InterPro" id="IPR036537">
    <property type="entry name" value="Adaptor_Cbl_N_dom_sf"/>
</dbReference>
<gene>
    <name evidence="2" type="ORF">F2Q68_00027634</name>
</gene>
<dbReference type="Proteomes" id="UP000712281">
    <property type="component" value="Unassembled WGS sequence"/>
</dbReference>
<protein>
    <recommendedName>
        <fullName evidence="1">PUB 12/19-like N-terminal domain-containing protein</fullName>
    </recommendedName>
</protein>
<dbReference type="InterPro" id="IPR057623">
    <property type="entry name" value="PUB12-19-like_N"/>
</dbReference>
<dbReference type="Gene3D" id="1.20.930.20">
    <property type="entry name" value="Adaptor protein Cbl, N-terminal domain"/>
    <property type="match status" value="1"/>
</dbReference>
<comment type="caution">
    <text evidence="2">The sequence shown here is derived from an EMBL/GenBank/DDBJ whole genome shotgun (WGS) entry which is preliminary data.</text>
</comment>
<reference evidence="2" key="1">
    <citation type="submission" date="2019-12" db="EMBL/GenBank/DDBJ databases">
        <title>Genome sequencing and annotation of Brassica cretica.</title>
        <authorList>
            <person name="Studholme D.J."/>
            <person name="Sarris P.F."/>
        </authorList>
    </citation>
    <scope>NUCLEOTIDE SEQUENCE</scope>
    <source>
        <strain evidence="2">PFS-001/15</strain>
        <tissue evidence="2">Leaf</tissue>
    </source>
</reference>
<organism evidence="2 3">
    <name type="scientific">Brassica cretica</name>
    <name type="common">Mustard</name>
    <dbReference type="NCBI Taxonomy" id="69181"/>
    <lineage>
        <taxon>Eukaryota</taxon>
        <taxon>Viridiplantae</taxon>
        <taxon>Streptophyta</taxon>
        <taxon>Embryophyta</taxon>
        <taxon>Tracheophyta</taxon>
        <taxon>Spermatophyta</taxon>
        <taxon>Magnoliopsida</taxon>
        <taxon>eudicotyledons</taxon>
        <taxon>Gunneridae</taxon>
        <taxon>Pentapetalae</taxon>
        <taxon>rosids</taxon>
        <taxon>malvids</taxon>
        <taxon>Brassicales</taxon>
        <taxon>Brassicaceae</taxon>
        <taxon>Brassiceae</taxon>
        <taxon>Brassica</taxon>
    </lineage>
</organism>
<sequence>MAKTELAKILIESVKEIASISDHRPPMKIHCAHLSRRLKLLLPMLEEIRDCKNSLPEESMMKALLSLRESLLHAKDLLIYISQVSKIYLVRENKVSFDS</sequence>
<dbReference type="GO" id="GO:0007166">
    <property type="term" value="P:cell surface receptor signaling pathway"/>
    <property type="evidence" value="ECO:0007669"/>
    <property type="project" value="InterPro"/>
</dbReference>
<feature type="domain" description="PUB 12/19-like N-terminal" evidence="1">
    <location>
        <begin position="30"/>
        <end position="93"/>
    </location>
</feature>
<dbReference type="EMBL" id="QGKW02001911">
    <property type="protein sequence ID" value="KAF2568411.1"/>
    <property type="molecule type" value="Genomic_DNA"/>
</dbReference>
<dbReference type="AlphaFoldDB" id="A0A8S9IEV8"/>
<accession>A0A8S9IEV8</accession>
<evidence type="ECO:0000313" key="3">
    <source>
        <dbReference type="Proteomes" id="UP000712281"/>
    </source>
</evidence>
<dbReference type="Pfam" id="PF25368">
    <property type="entry name" value="PUB10_N"/>
    <property type="match status" value="1"/>
</dbReference>
<evidence type="ECO:0000313" key="2">
    <source>
        <dbReference type="EMBL" id="KAF2568411.1"/>
    </source>
</evidence>